<comment type="pathway">
    <text evidence="2">Carotenoid biosynthesis.</text>
</comment>
<evidence type="ECO:0000256" key="5">
    <source>
        <dbReference type="ARBA" id="ARBA00022989"/>
    </source>
</evidence>
<keyword evidence="7" id="KW-0413">Isomerase</keyword>
<name>A0A6J6DJ87_9ZZZZ</name>
<dbReference type="EMBL" id="CAEZTP010000005">
    <property type="protein sequence ID" value="CAB4564227.1"/>
    <property type="molecule type" value="Genomic_DNA"/>
</dbReference>
<dbReference type="GO" id="GO:0016117">
    <property type="term" value="P:carotenoid biosynthetic process"/>
    <property type="evidence" value="ECO:0007669"/>
    <property type="project" value="UniProtKB-KW"/>
</dbReference>
<evidence type="ECO:0000256" key="2">
    <source>
        <dbReference type="ARBA" id="ARBA00004829"/>
    </source>
</evidence>
<evidence type="ECO:0000256" key="1">
    <source>
        <dbReference type="ARBA" id="ARBA00004141"/>
    </source>
</evidence>
<evidence type="ECO:0000256" key="8">
    <source>
        <dbReference type="SAM" id="Phobius"/>
    </source>
</evidence>
<evidence type="ECO:0000256" key="6">
    <source>
        <dbReference type="ARBA" id="ARBA00023136"/>
    </source>
</evidence>
<keyword evidence="3 8" id="KW-0812">Transmembrane</keyword>
<proteinExistence type="predicted"/>
<feature type="transmembrane region" description="Helical" evidence="8">
    <location>
        <begin position="38"/>
        <end position="60"/>
    </location>
</feature>
<keyword evidence="6 8" id="KW-0472">Membrane</keyword>
<organism evidence="10">
    <name type="scientific">freshwater metagenome</name>
    <dbReference type="NCBI Taxonomy" id="449393"/>
    <lineage>
        <taxon>unclassified sequences</taxon>
        <taxon>metagenomes</taxon>
        <taxon>ecological metagenomes</taxon>
    </lineage>
</organism>
<dbReference type="GO" id="GO:0045436">
    <property type="term" value="F:lycopene beta cyclase activity"/>
    <property type="evidence" value="ECO:0007669"/>
    <property type="project" value="UniProtKB-ARBA"/>
</dbReference>
<sequence length="108" mass="12561">MLKFGYLAMIAFTVFGSIWLEFVLKVKVLRRYKQAIKAILPVSLIFIAWDAYAISAGHWWFDKEQILGIFGPFGIPFEEYLFFTVVPLAAILTIEAVRSVKKHWQVYK</sequence>
<dbReference type="Pfam" id="PF18916">
    <property type="entry name" value="Lycopene_cyc"/>
    <property type="match status" value="1"/>
</dbReference>
<accession>A0A6J6DJ87</accession>
<protein>
    <submittedName>
        <fullName evidence="10">Unannotated protein</fullName>
    </submittedName>
</protein>
<dbReference type="GO" id="GO:0016020">
    <property type="term" value="C:membrane"/>
    <property type="evidence" value="ECO:0007669"/>
    <property type="project" value="UniProtKB-SubCell"/>
</dbReference>
<keyword evidence="5 8" id="KW-1133">Transmembrane helix</keyword>
<reference evidence="10" key="1">
    <citation type="submission" date="2020-05" db="EMBL/GenBank/DDBJ databases">
        <authorList>
            <person name="Chiriac C."/>
            <person name="Salcher M."/>
            <person name="Ghai R."/>
            <person name="Kavagutti S V."/>
        </authorList>
    </citation>
    <scope>NUCLEOTIDE SEQUENCE</scope>
</reference>
<dbReference type="GO" id="GO:0016872">
    <property type="term" value="F:intramolecular lyase activity"/>
    <property type="evidence" value="ECO:0007669"/>
    <property type="project" value="InterPro"/>
</dbReference>
<dbReference type="AlphaFoldDB" id="A0A6J6DJ87"/>
<feature type="transmembrane region" description="Helical" evidence="8">
    <location>
        <begin position="80"/>
        <end position="100"/>
    </location>
</feature>
<dbReference type="GO" id="GO:0016120">
    <property type="term" value="P:carotene biosynthetic process"/>
    <property type="evidence" value="ECO:0007669"/>
    <property type="project" value="UniProtKB-ARBA"/>
</dbReference>
<keyword evidence="4" id="KW-0125">Carotenoid biosynthesis</keyword>
<feature type="transmembrane region" description="Helical" evidence="8">
    <location>
        <begin position="6"/>
        <end position="26"/>
    </location>
</feature>
<evidence type="ECO:0000259" key="9">
    <source>
        <dbReference type="Pfam" id="PF18916"/>
    </source>
</evidence>
<evidence type="ECO:0000256" key="4">
    <source>
        <dbReference type="ARBA" id="ARBA00022746"/>
    </source>
</evidence>
<dbReference type="NCBIfam" id="TIGR03462">
    <property type="entry name" value="CarR_dom_SF"/>
    <property type="match status" value="1"/>
</dbReference>
<comment type="subcellular location">
    <subcellularLocation>
        <location evidence="1">Membrane</location>
        <topology evidence="1">Multi-pass membrane protein</topology>
    </subcellularLocation>
</comment>
<dbReference type="InterPro" id="IPR017825">
    <property type="entry name" value="Lycopene_cyclase_dom"/>
</dbReference>
<evidence type="ECO:0000313" key="10">
    <source>
        <dbReference type="EMBL" id="CAB4564227.1"/>
    </source>
</evidence>
<feature type="domain" description="Lycopene cyclase" evidence="9">
    <location>
        <begin position="8"/>
        <end position="95"/>
    </location>
</feature>
<evidence type="ECO:0000256" key="7">
    <source>
        <dbReference type="ARBA" id="ARBA00023235"/>
    </source>
</evidence>
<evidence type="ECO:0000256" key="3">
    <source>
        <dbReference type="ARBA" id="ARBA00022692"/>
    </source>
</evidence>
<gene>
    <name evidence="10" type="ORF">UFOPK1698_00117</name>
</gene>